<dbReference type="RefSeq" id="WP_114482058.1">
    <property type="nucleotide sequence ID" value="NZ_QPJU01000001.1"/>
</dbReference>
<dbReference type="InterPro" id="IPR050808">
    <property type="entry name" value="Phage_Integrase"/>
</dbReference>
<dbReference type="CDD" id="cd00801">
    <property type="entry name" value="INT_P4_C"/>
    <property type="match status" value="1"/>
</dbReference>
<evidence type="ECO:0000313" key="8">
    <source>
        <dbReference type="Proteomes" id="UP000252174"/>
    </source>
</evidence>
<dbReference type="OrthoDB" id="9775880at2"/>
<keyword evidence="4" id="KW-0233">DNA recombination</keyword>
<evidence type="ECO:0000259" key="6">
    <source>
        <dbReference type="PROSITE" id="PS51898"/>
    </source>
</evidence>
<dbReference type="InterPro" id="IPR038488">
    <property type="entry name" value="Integrase_DNA-bd_sf"/>
</dbReference>
<dbReference type="AlphaFoldDB" id="A0A369ARD4"/>
<dbReference type="InterPro" id="IPR013762">
    <property type="entry name" value="Integrase-like_cat_sf"/>
</dbReference>
<evidence type="ECO:0000256" key="4">
    <source>
        <dbReference type="ARBA" id="ARBA00023172"/>
    </source>
</evidence>
<dbReference type="Gene3D" id="1.10.150.130">
    <property type="match status" value="1"/>
</dbReference>
<dbReference type="SUPFAM" id="SSF56349">
    <property type="entry name" value="DNA breaking-rejoining enzymes"/>
    <property type="match status" value="1"/>
</dbReference>
<protein>
    <submittedName>
        <fullName evidence="7">Site-specific recombinase XerD</fullName>
    </submittedName>
</protein>
<keyword evidence="3" id="KW-0238">DNA-binding</keyword>
<dbReference type="InterPro" id="IPR002104">
    <property type="entry name" value="Integrase_catalytic"/>
</dbReference>
<accession>A0A369ARD4</accession>
<dbReference type="EMBL" id="QPJU01000001">
    <property type="protein sequence ID" value="RCX11929.1"/>
    <property type="molecule type" value="Genomic_DNA"/>
</dbReference>
<feature type="coiled-coil region" evidence="5">
    <location>
        <begin position="110"/>
        <end position="142"/>
    </location>
</feature>
<proteinExistence type="inferred from homology"/>
<feature type="domain" description="Tyr recombinase" evidence="6">
    <location>
        <begin position="259"/>
        <end position="463"/>
    </location>
</feature>
<evidence type="ECO:0000256" key="1">
    <source>
        <dbReference type="ARBA" id="ARBA00008857"/>
    </source>
</evidence>
<dbReference type="InterPro" id="IPR011010">
    <property type="entry name" value="DNA_brk_join_enz"/>
</dbReference>
<dbReference type="GO" id="GO:0006310">
    <property type="term" value="P:DNA recombination"/>
    <property type="evidence" value="ECO:0007669"/>
    <property type="project" value="UniProtKB-KW"/>
</dbReference>
<comment type="similarity">
    <text evidence="1">Belongs to the 'phage' integrase family.</text>
</comment>
<evidence type="ECO:0000256" key="2">
    <source>
        <dbReference type="ARBA" id="ARBA00022908"/>
    </source>
</evidence>
<keyword evidence="2" id="KW-0229">DNA integration</keyword>
<sequence>MAQVTTKGMDAAASGADRWIVESLGRGRGAFIGRITPSGSRSFYFRYADRDRRQVRLKIGDYDPSGRAGLSVADARKIALEWSSLYRGDEKKGIPAIRDLRGYFEQQRRIAEEKDRARLAELERQRREAEDAARQAELERQRRLTVRQLFERWAAVELARQIGPNGKPSGRKDGGLYVRQQFERHVFPAIGDVAVADLRKSDLMAIFDTHKARGALRTVGVLFSDLKQMLRFAVLREIIPTNPLEGLGRSDVGGTVGEERERVLSVEEIRLLAQALPQSRMNRRSELAVWLILSTVCRAGELLGARWDNVDMTARKWRIPAEDAKNGREHVVHMSDFALRHMRALAELRELGRDGQPTPWLFPDRVGKGPVCIKSFGKQIADRQRSALQERLSRRTLATDALVLPGGHWTAHDLRRTGATLMADKLGVHPAIVDECLNHKVPSKVSRTYQVTRRWAEQARAFDALGEFLERVISGTEERVNVIPLARGAAA</sequence>
<dbReference type="InterPro" id="IPR010998">
    <property type="entry name" value="Integrase_recombinase_N"/>
</dbReference>
<organism evidence="7 8">
    <name type="scientific">Extensimonas vulgaris</name>
    <dbReference type="NCBI Taxonomy" id="1031594"/>
    <lineage>
        <taxon>Bacteria</taxon>
        <taxon>Pseudomonadati</taxon>
        <taxon>Pseudomonadota</taxon>
        <taxon>Betaproteobacteria</taxon>
        <taxon>Burkholderiales</taxon>
        <taxon>Comamonadaceae</taxon>
        <taxon>Extensimonas</taxon>
    </lineage>
</organism>
<comment type="caution">
    <text evidence="7">The sequence shown here is derived from an EMBL/GenBank/DDBJ whole genome shotgun (WGS) entry which is preliminary data.</text>
</comment>
<dbReference type="PANTHER" id="PTHR30629">
    <property type="entry name" value="PROPHAGE INTEGRASE"/>
    <property type="match status" value="1"/>
</dbReference>
<keyword evidence="8" id="KW-1185">Reference proteome</keyword>
<keyword evidence="5" id="KW-0175">Coiled coil</keyword>
<dbReference type="Proteomes" id="UP000252174">
    <property type="component" value="Unassembled WGS sequence"/>
</dbReference>
<evidence type="ECO:0000256" key="5">
    <source>
        <dbReference type="SAM" id="Coils"/>
    </source>
</evidence>
<evidence type="ECO:0000256" key="3">
    <source>
        <dbReference type="ARBA" id="ARBA00023125"/>
    </source>
</evidence>
<dbReference type="GO" id="GO:0015074">
    <property type="term" value="P:DNA integration"/>
    <property type="evidence" value="ECO:0007669"/>
    <property type="project" value="UniProtKB-KW"/>
</dbReference>
<dbReference type="PANTHER" id="PTHR30629:SF2">
    <property type="entry name" value="PROPHAGE INTEGRASE INTS-RELATED"/>
    <property type="match status" value="1"/>
</dbReference>
<dbReference type="PROSITE" id="PS51898">
    <property type="entry name" value="TYR_RECOMBINASE"/>
    <property type="match status" value="1"/>
</dbReference>
<name>A0A369ARD4_9BURK</name>
<reference evidence="7 8" key="1">
    <citation type="submission" date="2018-07" db="EMBL/GenBank/DDBJ databases">
        <title>Genomic Encyclopedia of Type Strains, Phase IV (KMG-IV): sequencing the most valuable type-strain genomes for metagenomic binning, comparative biology and taxonomic classification.</title>
        <authorList>
            <person name="Goeker M."/>
        </authorList>
    </citation>
    <scope>NUCLEOTIDE SEQUENCE [LARGE SCALE GENOMIC DNA]</scope>
    <source>
        <strain evidence="7 8">DSM 100911</strain>
    </source>
</reference>
<dbReference type="Gene3D" id="3.30.160.390">
    <property type="entry name" value="Integrase, DNA-binding domain"/>
    <property type="match status" value="1"/>
</dbReference>
<dbReference type="Gene3D" id="1.10.443.10">
    <property type="entry name" value="Intergrase catalytic core"/>
    <property type="match status" value="1"/>
</dbReference>
<dbReference type="Pfam" id="PF00589">
    <property type="entry name" value="Phage_integrase"/>
    <property type="match status" value="1"/>
</dbReference>
<dbReference type="GO" id="GO:0003677">
    <property type="term" value="F:DNA binding"/>
    <property type="evidence" value="ECO:0007669"/>
    <property type="project" value="UniProtKB-KW"/>
</dbReference>
<dbReference type="Pfam" id="PF22022">
    <property type="entry name" value="Phage_int_M"/>
    <property type="match status" value="1"/>
</dbReference>
<gene>
    <name evidence="7" type="ORF">DFR45_101465</name>
</gene>
<evidence type="ECO:0000313" key="7">
    <source>
        <dbReference type="EMBL" id="RCX11929.1"/>
    </source>
</evidence>
<dbReference type="InterPro" id="IPR053876">
    <property type="entry name" value="Phage_int_M"/>
</dbReference>